<protein>
    <recommendedName>
        <fullName evidence="4">DUF4439 domain-containing protein</fullName>
    </recommendedName>
</protein>
<dbReference type="OrthoDB" id="4807494at2"/>
<evidence type="ECO:0008006" key="4">
    <source>
        <dbReference type="Google" id="ProtNLM"/>
    </source>
</evidence>
<name>A0A2N6PFR9_9MICO</name>
<dbReference type="RefSeq" id="WP_102162606.1">
    <property type="nucleotide sequence ID" value="NZ_PNFZ01000006.1"/>
</dbReference>
<reference evidence="2 3" key="1">
    <citation type="submission" date="2017-09" db="EMBL/GenBank/DDBJ databases">
        <title>Bacterial strain isolated from the female urinary microbiota.</title>
        <authorList>
            <person name="Thomas-White K."/>
            <person name="Kumar N."/>
            <person name="Forster S."/>
            <person name="Putonti C."/>
            <person name="Lawley T."/>
            <person name="Wolfe A.J."/>
        </authorList>
    </citation>
    <scope>NUCLEOTIDE SEQUENCE [LARGE SCALE GENOMIC DNA]</scope>
    <source>
        <strain evidence="2 3">UMB0680</strain>
    </source>
</reference>
<dbReference type="EMBL" id="PNFZ01000006">
    <property type="protein sequence ID" value="PMB97523.1"/>
    <property type="molecule type" value="Genomic_DNA"/>
</dbReference>
<dbReference type="AlphaFoldDB" id="A0A2N6PFR9"/>
<keyword evidence="3" id="KW-1185">Reference proteome</keyword>
<comment type="caution">
    <text evidence="2">The sequence shown here is derived from an EMBL/GenBank/DDBJ whole genome shotgun (WGS) entry which is preliminary data.</text>
</comment>
<evidence type="ECO:0000256" key="1">
    <source>
        <dbReference type="SAM" id="MobiDB-lite"/>
    </source>
</evidence>
<dbReference type="Proteomes" id="UP000235703">
    <property type="component" value="Unassembled WGS sequence"/>
</dbReference>
<evidence type="ECO:0000313" key="2">
    <source>
        <dbReference type="EMBL" id="PMB97523.1"/>
    </source>
</evidence>
<accession>A0A2N6PFR9</accession>
<gene>
    <name evidence="2" type="ORF">CJ198_10745</name>
</gene>
<organism evidence="2 3">
    <name type="scientific">Brevibacterium luteolum</name>
    <dbReference type="NCBI Taxonomy" id="199591"/>
    <lineage>
        <taxon>Bacteria</taxon>
        <taxon>Bacillati</taxon>
        <taxon>Actinomycetota</taxon>
        <taxon>Actinomycetes</taxon>
        <taxon>Micrococcales</taxon>
        <taxon>Brevibacteriaceae</taxon>
        <taxon>Brevibacterium</taxon>
    </lineage>
</organism>
<dbReference type="PROSITE" id="PS51318">
    <property type="entry name" value="TAT"/>
    <property type="match status" value="1"/>
</dbReference>
<feature type="region of interest" description="Disordered" evidence="1">
    <location>
        <begin position="152"/>
        <end position="181"/>
    </location>
</feature>
<dbReference type="PROSITE" id="PS51257">
    <property type="entry name" value="PROKAR_LIPOPROTEIN"/>
    <property type="match status" value="1"/>
</dbReference>
<proteinExistence type="predicted"/>
<evidence type="ECO:0000313" key="3">
    <source>
        <dbReference type="Proteomes" id="UP000235703"/>
    </source>
</evidence>
<sequence length="325" mass="33973">MALQGKRISRRTLIGGAAALVLALSGCGLRLDRDPEVPALSTADEVRNTVARILARTEADGTDAEVVDTLAAAVGPEWAPPRELVTPTPTSGPDSYTYADGLHAAAEAIVTRFDDLDSMRAVLADVAVGAVLHLQQAGDDRAEALLETIRAVPADRPDTDAGAAPSDGSDTPAGEDEDADPQQQALTAFAEACYQGSYAYERTAVLVPADAPARQMMRTRITELDVAADLANERLADAGHPAAENRPAWQIDPDPASAGAETAGAAYEDALITRIQPLFGDDVQAPRLGLASLWQSASARAQLGQLQTLRFDITDPATATPTTEG</sequence>
<dbReference type="InterPro" id="IPR006311">
    <property type="entry name" value="TAT_signal"/>
</dbReference>